<name>A0A073CV79_PLAA1</name>
<dbReference type="PATRIC" id="fig|388467.6.peg.2998"/>
<dbReference type="HOGENOM" id="CLU_952665_0_0_3"/>
<protein>
    <submittedName>
        <fullName evidence="2">Uncharacterized protein</fullName>
    </submittedName>
</protein>
<evidence type="ECO:0000313" key="3">
    <source>
        <dbReference type="Proteomes" id="UP000027395"/>
    </source>
</evidence>
<gene>
    <name evidence="2" type="ORF">A19Y_3054</name>
</gene>
<dbReference type="AlphaFoldDB" id="A0A073CV79"/>
<dbReference type="eggNOG" id="ENOG5030I94">
    <property type="taxonomic scope" value="Bacteria"/>
</dbReference>
<reference evidence="2 3" key="1">
    <citation type="journal article" date="2014" name="Appl. Environ. Microbiol.">
        <title>Elucidation of insertion elements encoded on plasmids and in vitro construction of shuttle vectors from the toxic cyanobacterium Planktothrix.</title>
        <authorList>
            <person name="Christiansen G."/>
            <person name="Goesmann A."/>
            <person name="Kurmayer R."/>
        </authorList>
    </citation>
    <scope>NUCLEOTIDE SEQUENCE [LARGE SCALE GENOMIC DNA]</scope>
    <source>
        <strain evidence="2 3">NIVA-CYA 126/8</strain>
    </source>
</reference>
<dbReference type="EMBL" id="CM002803">
    <property type="protein sequence ID" value="KEI67885.1"/>
    <property type="molecule type" value="Genomic_DNA"/>
</dbReference>
<evidence type="ECO:0000313" key="2">
    <source>
        <dbReference type="EMBL" id="KEI67885.1"/>
    </source>
</evidence>
<evidence type="ECO:0000256" key="1">
    <source>
        <dbReference type="SAM" id="MobiDB-lite"/>
    </source>
</evidence>
<keyword evidence="3" id="KW-1185">Reference proteome</keyword>
<dbReference type="Proteomes" id="UP000027395">
    <property type="component" value="Chromosome"/>
</dbReference>
<accession>A0A073CV79</accession>
<proteinExistence type="predicted"/>
<dbReference type="Gene3D" id="2.60.120.430">
    <property type="entry name" value="Galactose-binding lectin"/>
    <property type="match status" value="1"/>
</dbReference>
<sequence>MRYFYKFEIYFEQQEKQQMIVDLQFRTILNGNTFGTGTFSYNGQYAPVTILHQGDLISFTYQDEIVGSLDLSHLANFDFVYQSVDNICAFNIVVASADRTRSLTAGPAQPHLTRPGTSADVAKPRSQVVELEWPTPKTSPLTPPPTPVPTEIPTPPPTPVPTEIPTPPPIELYGQFDVVSTSETGYNFTNLKGRDMTFTFYPSGEWKPAYFLPYYTAAGETGFPYQQYMVYPQQTSFALLAIDLQTNTVLAEINGTTQFVIKPGQTVAFRINDVVGCYADNYGTLTVQWSAA</sequence>
<feature type="region of interest" description="Disordered" evidence="1">
    <location>
        <begin position="104"/>
        <end position="123"/>
    </location>
</feature>
<organism evidence="2 3">
    <name type="scientific">Planktothrix agardhii (strain NIVA-CYA 126/8)</name>
    <dbReference type="NCBI Taxonomy" id="388467"/>
    <lineage>
        <taxon>Bacteria</taxon>
        <taxon>Bacillati</taxon>
        <taxon>Cyanobacteriota</taxon>
        <taxon>Cyanophyceae</taxon>
        <taxon>Oscillatoriophycideae</taxon>
        <taxon>Oscillatoriales</taxon>
        <taxon>Microcoleaceae</taxon>
        <taxon>Planktothrix</taxon>
    </lineage>
</organism>
<dbReference type="STRING" id="388467.A19Y_3054"/>